<evidence type="ECO:0000313" key="2">
    <source>
        <dbReference type="Proteomes" id="UP000199337"/>
    </source>
</evidence>
<dbReference type="RefSeq" id="WP_092476256.1">
    <property type="nucleotide sequence ID" value="NZ_FOOX01000041.1"/>
</dbReference>
<name>A0A1I2ZW55_9FIRM</name>
<organism evidence="1 2">
    <name type="scientific">Desulfotruncus arcticus DSM 17038</name>
    <dbReference type="NCBI Taxonomy" id="1121424"/>
    <lineage>
        <taxon>Bacteria</taxon>
        <taxon>Bacillati</taxon>
        <taxon>Bacillota</taxon>
        <taxon>Clostridia</taxon>
        <taxon>Eubacteriales</taxon>
        <taxon>Desulfallaceae</taxon>
        <taxon>Desulfotruncus</taxon>
    </lineage>
</organism>
<reference evidence="2" key="1">
    <citation type="submission" date="2016-10" db="EMBL/GenBank/DDBJ databases">
        <authorList>
            <person name="Varghese N."/>
            <person name="Submissions S."/>
        </authorList>
    </citation>
    <scope>NUCLEOTIDE SEQUENCE [LARGE SCALE GENOMIC DNA]</scope>
    <source>
        <strain evidence="2">DSM 17038</strain>
    </source>
</reference>
<dbReference type="AlphaFoldDB" id="A0A1I2ZW55"/>
<sequence length="69" mass="8293">MANYIGRYERLSKFMKEFMIRKVTLRDGTEIYRINGELCTITENGEKDYVSIKERYLILSSLEAWQYTI</sequence>
<gene>
    <name evidence="1" type="ORF">SAMN05660649_05135</name>
</gene>
<dbReference type="Proteomes" id="UP000199337">
    <property type="component" value="Unassembled WGS sequence"/>
</dbReference>
<evidence type="ECO:0000313" key="1">
    <source>
        <dbReference type="EMBL" id="SFH41866.1"/>
    </source>
</evidence>
<protein>
    <submittedName>
        <fullName evidence="1">Uncharacterized protein</fullName>
    </submittedName>
</protein>
<accession>A0A1I2ZW55</accession>
<proteinExistence type="predicted"/>
<dbReference type="EMBL" id="FOOX01000041">
    <property type="protein sequence ID" value="SFH41866.1"/>
    <property type="molecule type" value="Genomic_DNA"/>
</dbReference>
<keyword evidence="2" id="KW-1185">Reference proteome</keyword>